<dbReference type="FunFam" id="3.30.60.90:FF:000003">
    <property type="entry name" value="E1A binding protein p300"/>
    <property type="match status" value="1"/>
</dbReference>
<dbReference type="Pfam" id="PF00569">
    <property type="entry name" value="ZZ"/>
    <property type="match status" value="1"/>
</dbReference>
<comment type="caution">
    <text evidence="18">The sequence shown here is derived from an EMBL/GenBank/DDBJ whole genome shotgun (WGS) entry which is preliminary data.</text>
</comment>
<dbReference type="InterPro" id="IPR000433">
    <property type="entry name" value="Znf_ZZ"/>
</dbReference>
<dbReference type="GO" id="GO:0031490">
    <property type="term" value="F:chromatin DNA binding"/>
    <property type="evidence" value="ECO:0007669"/>
    <property type="project" value="TreeGrafter"/>
</dbReference>
<dbReference type="InterPro" id="IPR035898">
    <property type="entry name" value="TAZ_dom_sf"/>
</dbReference>
<dbReference type="PANTHER" id="PTHR13808">
    <property type="entry name" value="CBP/P300-RELATED"/>
    <property type="match status" value="1"/>
</dbReference>
<comment type="subcellular location">
    <subcellularLocation>
        <location evidence="1">Nucleus</location>
    </subcellularLocation>
</comment>
<evidence type="ECO:0000256" key="9">
    <source>
        <dbReference type="ARBA" id="ARBA00023159"/>
    </source>
</evidence>
<dbReference type="Gene3D" id="3.30.60.90">
    <property type="match status" value="1"/>
</dbReference>
<dbReference type="SMART" id="SM00551">
    <property type="entry name" value="ZnF_TAZ"/>
    <property type="match status" value="2"/>
</dbReference>
<dbReference type="Pfam" id="PF02135">
    <property type="entry name" value="zf-TAZ"/>
    <property type="match status" value="2"/>
</dbReference>
<dbReference type="GO" id="GO:0008270">
    <property type="term" value="F:zinc ion binding"/>
    <property type="evidence" value="ECO:0007669"/>
    <property type="project" value="UniProtKB-KW"/>
</dbReference>
<protein>
    <recommendedName>
        <fullName evidence="2">histone acetyltransferase</fullName>
        <ecNumber evidence="2">2.3.1.48</ecNumber>
    </recommendedName>
</protein>
<feature type="domain" description="TAZ-type" evidence="16">
    <location>
        <begin position="76"/>
        <end position="157"/>
    </location>
</feature>
<feature type="zinc finger region" description="TAZ-type" evidence="13">
    <location>
        <begin position="76"/>
        <end position="157"/>
    </location>
</feature>
<evidence type="ECO:0000313" key="19">
    <source>
        <dbReference type="Proteomes" id="UP000887116"/>
    </source>
</evidence>
<evidence type="ECO:0000259" key="16">
    <source>
        <dbReference type="PROSITE" id="PS50134"/>
    </source>
</evidence>
<dbReference type="EMBL" id="BMAO01006148">
    <property type="protein sequence ID" value="GFR06427.1"/>
    <property type="molecule type" value="Genomic_DNA"/>
</dbReference>
<keyword evidence="6 13" id="KW-0862">Zinc</keyword>
<evidence type="ECO:0000313" key="18">
    <source>
        <dbReference type="EMBL" id="GFR06427.1"/>
    </source>
</evidence>
<sequence>MTMLDHSHNQGQDQFVYTCNNCKTNVETRYHCTVCDDFDFCVKCFNKDGHHHKMQKLGFEFGDDSSRGDQKQVDPQESRRLVIQRCTQHAEHASQCGDANCCQPRCRKMKRIFSHVKSCRRKGTNACDLCKRYISLNYFHAKSCNKAKCPMPFCEDIRYKFKQRRLQILKRGIATVQNRGITETVKQSSPGNTNLGEDFSGGDQKQVNPQESRRLVIQRYTQHAEHACQCRDANCCQPSCRKMKRIFSHVKNSRREGTNACTCTLCKQYITLNYYHAKSCNKVKCPMPFCVDIRYKSKQRRLQILKQGIATMQNRGMTETANESNPGNANLANQPSPDSKSQTFSSTTTRNRNTCQA</sequence>
<dbReference type="PANTHER" id="PTHR13808:SF1">
    <property type="entry name" value="HISTONE ACETYLTRANSFERASE"/>
    <property type="match status" value="1"/>
</dbReference>
<feature type="domain" description="ZZ-type" evidence="17">
    <location>
        <begin position="14"/>
        <end position="62"/>
    </location>
</feature>
<feature type="region of interest" description="Disordered" evidence="15">
    <location>
        <begin position="318"/>
        <end position="357"/>
    </location>
</feature>
<name>A0A8X6LFF4_TRICU</name>
<dbReference type="SUPFAM" id="SSF57933">
    <property type="entry name" value="TAZ domain"/>
    <property type="match status" value="2"/>
</dbReference>
<feature type="compositionally biased region" description="Low complexity" evidence="15">
    <location>
        <begin position="345"/>
        <end position="357"/>
    </location>
</feature>
<feature type="compositionally biased region" description="Polar residues" evidence="15">
    <location>
        <begin position="181"/>
        <end position="195"/>
    </location>
</feature>
<dbReference type="GO" id="GO:0005667">
    <property type="term" value="C:transcription regulator complex"/>
    <property type="evidence" value="ECO:0007669"/>
    <property type="project" value="TreeGrafter"/>
</dbReference>
<evidence type="ECO:0000256" key="6">
    <source>
        <dbReference type="ARBA" id="ARBA00022833"/>
    </source>
</evidence>
<keyword evidence="11" id="KW-0539">Nucleus</keyword>
<reference evidence="18" key="1">
    <citation type="submission" date="2020-07" db="EMBL/GenBank/DDBJ databases">
        <title>Multicomponent nature underlies the extraordinary mechanical properties of spider dragline silk.</title>
        <authorList>
            <person name="Kono N."/>
            <person name="Nakamura H."/>
            <person name="Mori M."/>
            <person name="Yoshida Y."/>
            <person name="Ohtoshi R."/>
            <person name="Malay A.D."/>
            <person name="Moran D.A.P."/>
            <person name="Tomita M."/>
            <person name="Numata K."/>
            <person name="Arakawa K."/>
        </authorList>
    </citation>
    <scope>NUCLEOTIDE SEQUENCE</scope>
</reference>
<dbReference type="GO" id="GO:0005634">
    <property type="term" value="C:nucleus"/>
    <property type="evidence" value="ECO:0007669"/>
    <property type="project" value="UniProtKB-SubCell"/>
</dbReference>
<evidence type="ECO:0000256" key="15">
    <source>
        <dbReference type="SAM" id="MobiDB-lite"/>
    </source>
</evidence>
<evidence type="ECO:0000256" key="10">
    <source>
        <dbReference type="ARBA" id="ARBA00023163"/>
    </source>
</evidence>
<feature type="domain" description="TAZ-type" evidence="16">
    <location>
        <begin position="210"/>
        <end position="293"/>
    </location>
</feature>
<keyword evidence="3" id="KW-0808">Transferase</keyword>
<dbReference type="OrthoDB" id="6428455at2759"/>
<evidence type="ECO:0000259" key="17">
    <source>
        <dbReference type="PROSITE" id="PS50135"/>
    </source>
</evidence>
<dbReference type="GO" id="GO:0045944">
    <property type="term" value="P:positive regulation of transcription by RNA polymerase II"/>
    <property type="evidence" value="ECO:0007669"/>
    <property type="project" value="TreeGrafter"/>
</dbReference>
<keyword evidence="10" id="KW-0804">Transcription</keyword>
<gene>
    <name evidence="18" type="primary">CREBBP</name>
    <name evidence="18" type="ORF">TNCT_417721</name>
</gene>
<dbReference type="PROSITE" id="PS50135">
    <property type="entry name" value="ZF_ZZ_2"/>
    <property type="match status" value="1"/>
</dbReference>
<dbReference type="InterPro" id="IPR043145">
    <property type="entry name" value="Znf_ZZ_sf"/>
</dbReference>
<keyword evidence="4 13" id="KW-0479">Metal-binding</keyword>
<dbReference type="InterPro" id="IPR000197">
    <property type="entry name" value="Znf_TAZ"/>
</dbReference>
<organism evidence="18 19">
    <name type="scientific">Trichonephila clavata</name>
    <name type="common">Joro spider</name>
    <name type="synonym">Nephila clavata</name>
    <dbReference type="NCBI Taxonomy" id="2740835"/>
    <lineage>
        <taxon>Eukaryota</taxon>
        <taxon>Metazoa</taxon>
        <taxon>Ecdysozoa</taxon>
        <taxon>Arthropoda</taxon>
        <taxon>Chelicerata</taxon>
        <taxon>Arachnida</taxon>
        <taxon>Araneae</taxon>
        <taxon>Araneomorphae</taxon>
        <taxon>Entelegynae</taxon>
        <taxon>Araneoidea</taxon>
        <taxon>Nephilidae</taxon>
        <taxon>Trichonephila</taxon>
    </lineage>
</organism>
<evidence type="ECO:0000256" key="14">
    <source>
        <dbReference type="PROSITE-ProRule" id="PRU00228"/>
    </source>
</evidence>
<keyword evidence="5 14" id="KW-0863">Zinc-finger</keyword>
<dbReference type="GO" id="GO:0000123">
    <property type="term" value="C:histone acetyltransferase complex"/>
    <property type="evidence" value="ECO:0007669"/>
    <property type="project" value="TreeGrafter"/>
</dbReference>
<evidence type="ECO:0000256" key="7">
    <source>
        <dbReference type="ARBA" id="ARBA00022853"/>
    </source>
</evidence>
<keyword evidence="8" id="KW-0805">Transcription regulation</keyword>
<proteinExistence type="predicted"/>
<keyword evidence="7" id="KW-0156">Chromatin regulator</keyword>
<evidence type="ECO:0000256" key="8">
    <source>
        <dbReference type="ARBA" id="ARBA00023015"/>
    </source>
</evidence>
<evidence type="ECO:0000256" key="12">
    <source>
        <dbReference type="ARBA" id="ARBA00048017"/>
    </source>
</evidence>
<dbReference type="SMART" id="SM00291">
    <property type="entry name" value="ZnF_ZZ"/>
    <property type="match status" value="1"/>
</dbReference>
<evidence type="ECO:0000256" key="4">
    <source>
        <dbReference type="ARBA" id="ARBA00022723"/>
    </source>
</evidence>
<dbReference type="PROSITE" id="PS50134">
    <property type="entry name" value="ZF_TAZ"/>
    <property type="match status" value="2"/>
</dbReference>
<comment type="catalytic activity">
    <reaction evidence="12">
        <text>L-lysyl-[protein] + acetyl-CoA = N(6)-acetyl-L-lysyl-[protein] + CoA + H(+)</text>
        <dbReference type="Rhea" id="RHEA:45948"/>
        <dbReference type="Rhea" id="RHEA-COMP:9752"/>
        <dbReference type="Rhea" id="RHEA-COMP:10731"/>
        <dbReference type="ChEBI" id="CHEBI:15378"/>
        <dbReference type="ChEBI" id="CHEBI:29969"/>
        <dbReference type="ChEBI" id="CHEBI:57287"/>
        <dbReference type="ChEBI" id="CHEBI:57288"/>
        <dbReference type="ChEBI" id="CHEBI:61930"/>
        <dbReference type="EC" id="2.3.1.48"/>
    </reaction>
</comment>
<dbReference type="EC" id="2.3.1.48" evidence="2"/>
<dbReference type="PROSITE" id="PS01357">
    <property type="entry name" value="ZF_ZZ_1"/>
    <property type="match status" value="1"/>
</dbReference>
<dbReference type="GO" id="GO:0004402">
    <property type="term" value="F:histone acetyltransferase activity"/>
    <property type="evidence" value="ECO:0007669"/>
    <property type="project" value="InterPro"/>
</dbReference>
<dbReference type="SUPFAM" id="SSF57850">
    <property type="entry name" value="RING/U-box"/>
    <property type="match status" value="1"/>
</dbReference>
<dbReference type="InterPro" id="IPR013178">
    <property type="entry name" value="Histone_AcTrfase_Rtt109/CBP"/>
</dbReference>
<dbReference type="CDD" id="cd02337">
    <property type="entry name" value="ZZ_CBP"/>
    <property type="match status" value="1"/>
</dbReference>
<dbReference type="GO" id="GO:0003713">
    <property type="term" value="F:transcription coactivator activity"/>
    <property type="evidence" value="ECO:0007669"/>
    <property type="project" value="TreeGrafter"/>
</dbReference>
<keyword evidence="9" id="KW-0010">Activator</keyword>
<dbReference type="Proteomes" id="UP000887116">
    <property type="component" value="Unassembled WGS sequence"/>
</dbReference>
<feature type="zinc finger region" description="TAZ-type" evidence="13">
    <location>
        <begin position="210"/>
        <end position="293"/>
    </location>
</feature>
<evidence type="ECO:0000256" key="13">
    <source>
        <dbReference type="PROSITE-ProRule" id="PRU00203"/>
    </source>
</evidence>
<evidence type="ECO:0000256" key="3">
    <source>
        <dbReference type="ARBA" id="ARBA00022679"/>
    </source>
</evidence>
<dbReference type="AlphaFoldDB" id="A0A8X6LFF4"/>
<feature type="region of interest" description="Disordered" evidence="15">
    <location>
        <begin position="181"/>
        <end position="208"/>
    </location>
</feature>
<evidence type="ECO:0000256" key="2">
    <source>
        <dbReference type="ARBA" id="ARBA00013184"/>
    </source>
</evidence>
<evidence type="ECO:0000256" key="5">
    <source>
        <dbReference type="ARBA" id="ARBA00022771"/>
    </source>
</evidence>
<dbReference type="Gene3D" id="1.20.1020.10">
    <property type="entry name" value="TAZ domain"/>
    <property type="match status" value="2"/>
</dbReference>
<keyword evidence="19" id="KW-1185">Reference proteome</keyword>
<evidence type="ECO:0000256" key="1">
    <source>
        <dbReference type="ARBA" id="ARBA00004123"/>
    </source>
</evidence>
<accession>A0A8X6LFF4</accession>
<evidence type="ECO:0000256" key="11">
    <source>
        <dbReference type="ARBA" id="ARBA00023242"/>
    </source>
</evidence>
<feature type="compositionally biased region" description="Polar residues" evidence="15">
    <location>
        <begin position="318"/>
        <end position="344"/>
    </location>
</feature>